<dbReference type="SUPFAM" id="SSF52540">
    <property type="entry name" value="P-loop containing nucleoside triphosphate hydrolases"/>
    <property type="match status" value="1"/>
</dbReference>
<dbReference type="STRING" id="1209962.L0PCN2"/>
<dbReference type="EMBL" id="CAKM01000219">
    <property type="protein sequence ID" value="CCJ29854.1"/>
    <property type="molecule type" value="Genomic_DNA"/>
</dbReference>
<dbReference type="Gene3D" id="1.10.1580.10">
    <property type="match status" value="1"/>
</dbReference>
<name>L0PCN2_PNEJI</name>
<dbReference type="FunCoup" id="L0PCN2">
    <property type="interactions" value="289"/>
</dbReference>
<protein>
    <recommendedName>
        <fullName evidence="3">Mitochondrial GTPase 1</fullName>
    </recommendedName>
</protein>
<dbReference type="InterPro" id="IPR016478">
    <property type="entry name" value="GTPase_MTG1"/>
</dbReference>
<feature type="binding site" evidence="4">
    <location>
        <position position="152"/>
    </location>
    <ligand>
        <name>GTP</name>
        <dbReference type="ChEBI" id="CHEBI:37565"/>
    </ligand>
</feature>
<feature type="binding site" evidence="4">
    <location>
        <begin position="93"/>
        <end position="98"/>
    </location>
    <ligand>
        <name>GTP</name>
        <dbReference type="ChEBI" id="CHEBI:37565"/>
    </ligand>
</feature>
<evidence type="ECO:0000256" key="1">
    <source>
        <dbReference type="ARBA" id="ARBA00022741"/>
    </source>
</evidence>
<organism evidence="7">
    <name type="scientific">Pneumocystis jirovecii</name>
    <name type="common">Human pneumocystis pneumonia agent</name>
    <dbReference type="NCBI Taxonomy" id="42068"/>
    <lineage>
        <taxon>Eukaryota</taxon>
        <taxon>Fungi</taxon>
        <taxon>Dikarya</taxon>
        <taxon>Ascomycota</taxon>
        <taxon>Taphrinomycotina</taxon>
        <taxon>Pneumocystomycetes</taxon>
        <taxon>Pneumocystaceae</taxon>
        <taxon>Pneumocystis</taxon>
    </lineage>
</organism>
<feature type="binding site" evidence="4">
    <location>
        <begin position="49"/>
        <end position="52"/>
    </location>
    <ligand>
        <name>GTP</name>
        <dbReference type="ChEBI" id="CHEBI:37565"/>
    </ligand>
</feature>
<comment type="subcellular location">
    <subcellularLocation>
        <location evidence="3">Mitochondrion inner membrane</location>
        <topology evidence="3">Peripheral membrane protein</topology>
    </subcellularLocation>
</comment>
<dbReference type="Gene3D" id="3.40.50.300">
    <property type="entry name" value="P-loop containing nucleotide triphosphate hydrolases"/>
    <property type="match status" value="1"/>
</dbReference>
<sequence length="262" mass="29288">MYSGLKDIKSLLNNIDLVIETRDSRVPVSSQNKLVEEIIKNKEKIIIFNKHDLSGTYYDKVFQDFYKDGILCIKALELNQASGMNIMVLGMPNVGKSTLLNSFRCIGMLSKNTGRKTRKVAKTGAQPGITKKVTQKIKIMENPLVYCMDTPGIMIPSIKDPITFIKLALVGSIKDNILDNVILADYLLFRLNLIDPKLYLIPFKMSQPTNNVEELLNAIAIGTGRLQKGGIPNIHAAAAFFINKYRLGNLGKFILDDIPKKK</sequence>
<comment type="caution">
    <text evidence="6">The sequence shown here is derived from an EMBL/GenBank/DDBJ whole genome shotgun (WGS) entry which is preliminary data.</text>
</comment>
<dbReference type="VEuPathDB" id="FungiDB:PNEJI1_000868"/>
<evidence type="ECO:0000256" key="4">
    <source>
        <dbReference type="PIRSR" id="PIRSR006230-1"/>
    </source>
</evidence>
<comment type="function">
    <text evidence="3">Mitochondrial GTPase involved in assembly of the large ribosomal subunit. Plays a role in expression of the mitochondrial translational machinery.</text>
</comment>
<dbReference type="InterPro" id="IPR023179">
    <property type="entry name" value="GTP-bd_ortho_bundle_sf"/>
</dbReference>
<dbReference type="PANTHER" id="PTHR45782">
    <property type="entry name" value="MITOCHONDRIAL RIBOSOME-ASSOCIATED GTPASE 1"/>
    <property type="match status" value="1"/>
</dbReference>
<evidence type="ECO:0000256" key="3">
    <source>
        <dbReference type="PIRNR" id="PIRNR006230"/>
    </source>
</evidence>
<dbReference type="PIRSF" id="PIRSF006230">
    <property type="entry name" value="MG442"/>
    <property type="match status" value="1"/>
</dbReference>
<evidence type="ECO:0000259" key="5">
    <source>
        <dbReference type="Pfam" id="PF01926"/>
    </source>
</evidence>
<dbReference type="GO" id="GO:0003924">
    <property type="term" value="F:GTPase activity"/>
    <property type="evidence" value="ECO:0007669"/>
    <property type="project" value="TreeGrafter"/>
</dbReference>
<dbReference type="Pfam" id="PF01926">
    <property type="entry name" value="MMR_HSR1"/>
    <property type="match status" value="1"/>
</dbReference>
<dbReference type="GO" id="GO:0005525">
    <property type="term" value="F:GTP binding"/>
    <property type="evidence" value="ECO:0007669"/>
    <property type="project" value="UniProtKB-KW"/>
</dbReference>
<dbReference type="GO" id="GO:0032543">
    <property type="term" value="P:mitochondrial translation"/>
    <property type="evidence" value="ECO:0007669"/>
    <property type="project" value="TreeGrafter"/>
</dbReference>
<accession>L0PCN2</accession>
<evidence type="ECO:0000313" key="6">
    <source>
        <dbReference type="EMBL" id="CCJ29854.1"/>
    </source>
</evidence>
<keyword evidence="3" id="KW-0496">Mitochondrion</keyword>
<dbReference type="AlphaFoldDB" id="L0PCN2"/>
<proteinExistence type="inferred from homology"/>
<dbReference type="PANTHER" id="PTHR45782:SF4">
    <property type="entry name" value="MITOCHONDRIAL RIBOSOME-ASSOCIATED GTPASE 1"/>
    <property type="match status" value="1"/>
</dbReference>
<gene>
    <name evidence="6" type="ORF">PNEJI1_000868</name>
</gene>
<comment type="similarity">
    <text evidence="3">Belongs to the TRAFAC class YlqF/YawG GTPase family. MTG1 subfamily.</text>
</comment>
<dbReference type="InterPro" id="IPR027417">
    <property type="entry name" value="P-loop_NTPase"/>
</dbReference>
<dbReference type="InParanoid" id="L0PCN2"/>
<dbReference type="GO" id="GO:0005743">
    <property type="term" value="C:mitochondrial inner membrane"/>
    <property type="evidence" value="ECO:0007669"/>
    <property type="project" value="UniProtKB-SubCell"/>
</dbReference>
<reference evidence="6 7" key="1">
    <citation type="journal article" date="2012" name="MBio">
        <title>De novo assembly of the Pneumocystis jirovecii genome from a single bronchoalveolar lavage fluid specimen from a patient.</title>
        <authorList>
            <person name="Cisse O.H."/>
            <person name="Pagni M."/>
            <person name="Hauser P.M."/>
        </authorList>
    </citation>
    <scope>NUCLEOTIDE SEQUENCE [LARGE SCALE GENOMIC DNA]</scope>
    <source>
        <strain evidence="6 7">SE8</strain>
    </source>
</reference>
<feature type="domain" description="G" evidence="5">
    <location>
        <begin position="86"/>
        <end position="158"/>
    </location>
</feature>
<dbReference type="InterPro" id="IPR006073">
    <property type="entry name" value="GTP-bd"/>
</dbReference>
<evidence type="ECO:0000313" key="7">
    <source>
        <dbReference type="Proteomes" id="UP000010422"/>
    </source>
</evidence>
<dbReference type="Proteomes" id="UP000010422">
    <property type="component" value="Unassembled WGS sequence"/>
</dbReference>
<keyword evidence="1 3" id="KW-0547">Nucleotide-binding</keyword>
<evidence type="ECO:0000256" key="2">
    <source>
        <dbReference type="ARBA" id="ARBA00023134"/>
    </source>
</evidence>
<keyword evidence="2 3" id="KW-0342">GTP-binding</keyword>